<dbReference type="InterPro" id="IPR036047">
    <property type="entry name" value="F-box-like_dom_sf"/>
</dbReference>
<organism evidence="2 3">
    <name type="scientific">Mycena chlorophos</name>
    <name type="common">Agaric fungus</name>
    <name type="synonym">Agaricus chlorophos</name>
    <dbReference type="NCBI Taxonomy" id="658473"/>
    <lineage>
        <taxon>Eukaryota</taxon>
        <taxon>Fungi</taxon>
        <taxon>Dikarya</taxon>
        <taxon>Basidiomycota</taxon>
        <taxon>Agaricomycotina</taxon>
        <taxon>Agaricomycetes</taxon>
        <taxon>Agaricomycetidae</taxon>
        <taxon>Agaricales</taxon>
        <taxon>Marasmiineae</taxon>
        <taxon>Mycenaceae</taxon>
        <taxon>Mycena</taxon>
    </lineage>
</organism>
<gene>
    <name evidence="2" type="ORF">HMN09_00006200</name>
</gene>
<evidence type="ECO:0008006" key="4">
    <source>
        <dbReference type="Google" id="ProtNLM"/>
    </source>
</evidence>
<dbReference type="AlphaFoldDB" id="A0A8H6TNP3"/>
<dbReference type="EMBL" id="JACAZE010000001">
    <property type="protein sequence ID" value="KAF7322288.1"/>
    <property type="molecule type" value="Genomic_DNA"/>
</dbReference>
<dbReference type="OrthoDB" id="3249663at2759"/>
<feature type="region of interest" description="Disordered" evidence="1">
    <location>
        <begin position="655"/>
        <end position="683"/>
    </location>
</feature>
<feature type="compositionally biased region" description="Acidic residues" evidence="1">
    <location>
        <begin position="657"/>
        <end position="666"/>
    </location>
</feature>
<evidence type="ECO:0000313" key="2">
    <source>
        <dbReference type="EMBL" id="KAF7322288.1"/>
    </source>
</evidence>
<feature type="region of interest" description="Disordered" evidence="1">
    <location>
        <begin position="236"/>
        <end position="283"/>
    </location>
</feature>
<dbReference type="SUPFAM" id="SSF81383">
    <property type="entry name" value="F-box domain"/>
    <property type="match status" value="1"/>
</dbReference>
<name>A0A8H6TNP3_MYCCL</name>
<feature type="compositionally biased region" description="Basic residues" evidence="1">
    <location>
        <begin position="117"/>
        <end position="128"/>
    </location>
</feature>
<evidence type="ECO:0000313" key="3">
    <source>
        <dbReference type="Proteomes" id="UP000613580"/>
    </source>
</evidence>
<accession>A0A8H6TNP3</accession>
<feature type="compositionally biased region" description="Low complexity" evidence="1">
    <location>
        <begin position="274"/>
        <end position="283"/>
    </location>
</feature>
<dbReference type="Proteomes" id="UP000613580">
    <property type="component" value="Unassembled WGS sequence"/>
</dbReference>
<dbReference type="Gene3D" id="1.20.1280.50">
    <property type="match status" value="1"/>
</dbReference>
<proteinExistence type="predicted"/>
<reference evidence="2" key="1">
    <citation type="submission" date="2020-05" db="EMBL/GenBank/DDBJ databases">
        <title>Mycena genomes resolve the evolution of fungal bioluminescence.</title>
        <authorList>
            <person name="Tsai I.J."/>
        </authorList>
    </citation>
    <scope>NUCLEOTIDE SEQUENCE</scope>
    <source>
        <strain evidence="2">110903Hualien_Pintung</strain>
    </source>
</reference>
<comment type="caution">
    <text evidence="2">The sequence shown here is derived from an EMBL/GenBank/DDBJ whole genome shotgun (WGS) entry which is preliminary data.</text>
</comment>
<feature type="region of interest" description="Disordered" evidence="1">
    <location>
        <begin position="28"/>
        <end position="142"/>
    </location>
</feature>
<protein>
    <recommendedName>
        <fullName evidence="4">F-box domain-containing protein</fullName>
    </recommendedName>
</protein>
<keyword evidence="3" id="KW-1185">Reference proteome</keyword>
<sequence>MTEYTDSTQAIRDYLSSKERTKNWVLNRTQPPDLCYSPSVAPSILTDPDYVPAPASDAGSSHSLPPKMLLRYSDGRPDEPVPSPLRTGSKLRPSRAHGPEEIRVLPTSTAADAPRSSHTHGGHVRSKSLPRNAYSQIQDPVPPVPAMPPMAPGYAPRPGPLVAFAPPPQPGHVHGRHPPAIVYAPSHARSRPHYAPPAIYTHPPQMGPNGMIYSHSAPVRPLQNYVPTPYPSVVPSAHSHMSAIKEQEHRLGRSKTPNSHGRSHSRSSRKRDLSPASSVSSFASNGSGSTYYVMPTGRQKVHVIHTPDTSAASEMATYPLLTLPTEIVVEIFLRYLPPYPICPPLLGILSPTNLTPICRRWRDIALSTPALWRAIELFSTFPAGMTPEAQIHAAEIWLKRSQPLPIYISLVLNEFKLSWTSDELVHVMPMLLTHHLRWEHVALDLTKVPRLHWHRFDALLTMPMLVELDINNKSWSFWRIVGPFDAPKLTTLFVEFWNSAELIPADELAASVRGASLTRLYLNYVTPYVAAKILRETPKLSALRVDFNDAPDSHDAPMDVPVEIILGCLNIFIIETTTAPLADIAEAEDLLLHVRAPALRQLCIPERDYAGVMDIGLIKALGCNLEKLQLASGSPPDYSTVIQWQAALPDIPQVEPIDLDDSEAPPDEWSSWQASSEEVRPSP</sequence>
<evidence type="ECO:0000256" key="1">
    <source>
        <dbReference type="SAM" id="MobiDB-lite"/>
    </source>
</evidence>